<accession>A0ABR6ZHZ1</accession>
<evidence type="ECO:0000313" key="1">
    <source>
        <dbReference type="EMBL" id="MBC3911352.1"/>
    </source>
</evidence>
<keyword evidence="2" id="KW-1185">Reference proteome</keyword>
<dbReference type="EMBL" id="JACOFX010000030">
    <property type="protein sequence ID" value="MBC3911352.1"/>
    <property type="molecule type" value="Genomic_DNA"/>
</dbReference>
<dbReference type="RefSeq" id="WP_186957063.1">
    <property type="nucleotide sequence ID" value="NZ_JACOFX010000030.1"/>
</dbReference>
<reference evidence="1 2" key="1">
    <citation type="submission" date="2020-08" db="EMBL/GenBank/DDBJ databases">
        <title>Novel species isolated from subtropical streams in China.</title>
        <authorList>
            <person name="Lu H."/>
        </authorList>
    </citation>
    <scope>NUCLEOTIDE SEQUENCE [LARGE SCALE GENOMIC DNA]</scope>
    <source>
        <strain evidence="1 2">NL8W</strain>
    </source>
</reference>
<sequence length="60" mass="6738">MRNKITETAVASDSKIVPGWHEDLPHFNRIYLGLTNMLKTMGAVVNTDIVWTKGRSTNAH</sequence>
<organism evidence="1 2">
    <name type="scientific">Undibacterium umbellatum</name>
    <dbReference type="NCBI Taxonomy" id="2762300"/>
    <lineage>
        <taxon>Bacteria</taxon>
        <taxon>Pseudomonadati</taxon>
        <taxon>Pseudomonadota</taxon>
        <taxon>Betaproteobacteria</taxon>
        <taxon>Burkholderiales</taxon>
        <taxon>Oxalobacteraceae</taxon>
        <taxon>Undibacterium</taxon>
    </lineage>
</organism>
<comment type="caution">
    <text evidence="1">The sequence shown here is derived from an EMBL/GenBank/DDBJ whole genome shotgun (WGS) entry which is preliminary data.</text>
</comment>
<gene>
    <name evidence="1" type="ORF">H8L47_27700</name>
</gene>
<protein>
    <submittedName>
        <fullName evidence="1">Uncharacterized protein</fullName>
    </submittedName>
</protein>
<name>A0ABR6ZHZ1_9BURK</name>
<dbReference type="Proteomes" id="UP000646911">
    <property type="component" value="Unassembled WGS sequence"/>
</dbReference>
<proteinExistence type="predicted"/>
<evidence type="ECO:0000313" key="2">
    <source>
        <dbReference type="Proteomes" id="UP000646911"/>
    </source>
</evidence>